<protein>
    <submittedName>
        <fullName evidence="2">Uncharacterized protein</fullName>
    </submittedName>
</protein>
<organism evidence="2 3">
    <name type="scientific">Papilio machaon</name>
    <name type="common">Old World swallowtail butterfly</name>
    <dbReference type="NCBI Taxonomy" id="76193"/>
    <lineage>
        <taxon>Eukaryota</taxon>
        <taxon>Metazoa</taxon>
        <taxon>Ecdysozoa</taxon>
        <taxon>Arthropoda</taxon>
        <taxon>Hexapoda</taxon>
        <taxon>Insecta</taxon>
        <taxon>Pterygota</taxon>
        <taxon>Neoptera</taxon>
        <taxon>Endopterygota</taxon>
        <taxon>Lepidoptera</taxon>
        <taxon>Glossata</taxon>
        <taxon>Ditrysia</taxon>
        <taxon>Papilionoidea</taxon>
        <taxon>Papilionidae</taxon>
        <taxon>Papilioninae</taxon>
        <taxon>Papilio</taxon>
    </lineage>
</organism>
<sequence length="77" mass="8403">MQVWFDRKHLAKKAAADSRRSTSATGGGPSLTPPLSQWQVKVLSIMGDGFGGRQTTARVPAFSEVGNFKILNFFTFV</sequence>
<dbReference type="InParanoid" id="A0A0N0PFK5"/>
<proteinExistence type="predicted"/>
<dbReference type="EMBL" id="LADJ01012431">
    <property type="protein sequence ID" value="KPJ20982.1"/>
    <property type="molecule type" value="Genomic_DNA"/>
</dbReference>
<evidence type="ECO:0000256" key="1">
    <source>
        <dbReference type="SAM" id="MobiDB-lite"/>
    </source>
</evidence>
<reference evidence="2 3" key="1">
    <citation type="journal article" date="2015" name="Nat. Commun.">
        <title>Outbred genome sequencing and CRISPR/Cas9 gene editing in butterflies.</title>
        <authorList>
            <person name="Li X."/>
            <person name="Fan D."/>
            <person name="Zhang W."/>
            <person name="Liu G."/>
            <person name="Zhang L."/>
            <person name="Zhao L."/>
            <person name="Fang X."/>
            <person name="Chen L."/>
            <person name="Dong Y."/>
            <person name="Chen Y."/>
            <person name="Ding Y."/>
            <person name="Zhao R."/>
            <person name="Feng M."/>
            <person name="Zhu Y."/>
            <person name="Feng Y."/>
            <person name="Jiang X."/>
            <person name="Zhu D."/>
            <person name="Xiang H."/>
            <person name="Feng X."/>
            <person name="Li S."/>
            <person name="Wang J."/>
            <person name="Zhang G."/>
            <person name="Kronforst M.R."/>
            <person name="Wang W."/>
        </authorList>
    </citation>
    <scope>NUCLEOTIDE SEQUENCE [LARGE SCALE GENOMIC DNA]</scope>
    <source>
        <strain evidence="2">Ya'a_city_454_Pm</strain>
        <tissue evidence="2">Whole body</tissue>
    </source>
</reference>
<gene>
    <name evidence="2" type="ORF">RR48_00001</name>
</gene>
<keyword evidence="3" id="KW-1185">Reference proteome</keyword>
<feature type="region of interest" description="Disordered" evidence="1">
    <location>
        <begin position="12"/>
        <end position="35"/>
    </location>
</feature>
<accession>A0A0N0PFK5</accession>
<dbReference type="Proteomes" id="UP000053240">
    <property type="component" value="Unassembled WGS sequence"/>
</dbReference>
<evidence type="ECO:0000313" key="3">
    <source>
        <dbReference type="Proteomes" id="UP000053240"/>
    </source>
</evidence>
<evidence type="ECO:0000313" key="2">
    <source>
        <dbReference type="EMBL" id="KPJ20982.1"/>
    </source>
</evidence>
<dbReference type="AlphaFoldDB" id="A0A0N0PFK5"/>
<name>A0A0N0PFK5_PAPMA</name>
<comment type="caution">
    <text evidence="2">The sequence shown here is derived from an EMBL/GenBank/DDBJ whole genome shotgun (WGS) entry which is preliminary data.</text>
</comment>